<dbReference type="GO" id="GO:0004386">
    <property type="term" value="F:helicase activity"/>
    <property type="evidence" value="ECO:0007669"/>
    <property type="project" value="UniProtKB-KW"/>
</dbReference>
<keyword evidence="1" id="KW-0067">ATP-binding</keyword>
<dbReference type="PANTHER" id="PTHR45786:SF74">
    <property type="entry name" value="ATP-DEPENDENT DNA HELICASE"/>
    <property type="match status" value="1"/>
</dbReference>
<dbReference type="EMBL" id="JARAOO010000013">
    <property type="protein sequence ID" value="KAJ7946862.1"/>
    <property type="molecule type" value="Genomic_DNA"/>
</dbReference>
<name>A0AAD7KW22_QUISA</name>
<dbReference type="PANTHER" id="PTHR45786">
    <property type="entry name" value="DNA BINDING PROTEIN-LIKE"/>
    <property type="match status" value="1"/>
</dbReference>
<dbReference type="KEGG" id="qsa:O6P43_031736"/>
<evidence type="ECO:0000313" key="1">
    <source>
        <dbReference type="EMBL" id="KAJ7946862.1"/>
    </source>
</evidence>
<keyword evidence="1" id="KW-0378">Hydrolase</keyword>
<comment type="caution">
    <text evidence="1">The sequence shown here is derived from an EMBL/GenBank/DDBJ whole genome shotgun (WGS) entry which is preliminary data.</text>
</comment>
<dbReference type="AlphaFoldDB" id="A0AAD7KW22"/>
<keyword evidence="1" id="KW-0347">Helicase</keyword>
<evidence type="ECO:0000313" key="2">
    <source>
        <dbReference type="Proteomes" id="UP001163823"/>
    </source>
</evidence>
<organism evidence="1 2">
    <name type="scientific">Quillaja saponaria</name>
    <name type="common">Soap bark tree</name>
    <dbReference type="NCBI Taxonomy" id="32244"/>
    <lineage>
        <taxon>Eukaryota</taxon>
        <taxon>Viridiplantae</taxon>
        <taxon>Streptophyta</taxon>
        <taxon>Embryophyta</taxon>
        <taxon>Tracheophyta</taxon>
        <taxon>Spermatophyta</taxon>
        <taxon>Magnoliopsida</taxon>
        <taxon>eudicotyledons</taxon>
        <taxon>Gunneridae</taxon>
        <taxon>Pentapetalae</taxon>
        <taxon>rosids</taxon>
        <taxon>fabids</taxon>
        <taxon>Fabales</taxon>
        <taxon>Quillajaceae</taxon>
        <taxon>Quillaja</taxon>
    </lineage>
</organism>
<proteinExistence type="predicted"/>
<reference evidence="1" key="1">
    <citation type="journal article" date="2023" name="Science">
        <title>Elucidation of the pathway for biosynthesis of saponin adjuvants from the soapbark tree.</title>
        <authorList>
            <person name="Reed J."/>
            <person name="Orme A."/>
            <person name="El-Demerdash A."/>
            <person name="Owen C."/>
            <person name="Martin L.B.B."/>
            <person name="Misra R.C."/>
            <person name="Kikuchi S."/>
            <person name="Rejzek M."/>
            <person name="Martin A.C."/>
            <person name="Harkess A."/>
            <person name="Leebens-Mack J."/>
            <person name="Louveau T."/>
            <person name="Stephenson M.J."/>
            <person name="Osbourn A."/>
        </authorList>
    </citation>
    <scope>NUCLEOTIDE SEQUENCE</scope>
    <source>
        <strain evidence="1">S10</strain>
    </source>
</reference>
<accession>A0AAD7KW22</accession>
<protein>
    <submittedName>
        <fullName evidence="1">ATP-dependent DNA helicase</fullName>
    </submittedName>
</protein>
<dbReference type="Proteomes" id="UP001163823">
    <property type="component" value="Chromosome 13"/>
</dbReference>
<gene>
    <name evidence="1" type="ORF">O6P43_031736</name>
</gene>
<keyword evidence="2" id="KW-1185">Reference proteome</keyword>
<sequence length="426" mass="48803">MGHRSQENIGGYCDSNSSMPIDSTTWVIQDGDVHGVSFPDADGSQGVFHLNSEDHRKKKRCRIAEPSILMESVPAERNASSIVIEKCKRILPVYLSDYVDSNYCNFTDDVANVNIVKNLRIDDCGRRRKLSNMYVCNVDKQDKVCVKKRQLSTAVELNCTSNEKGKQQVSFISICDTVPSKQLVEPRRKYGQHSKKNISIFSTFNHGNIPFEASTLIDVFPCTYCHAKRFPKEPPSFCCSNGEVSLVCSPISPILHEFYFSIGDDAIEFRKFARTYNNTFAFTSFGVKYDKDLCRRNKGIYTFKVLGQVHHFINQLIPNELVPSNLQLYFYDTEHELENRLFASSKLRSSILCKLMDLMATNPYSCFFRSLQNVDNLHSYEIILRSHLQMDQRVSNLPTMSQVAAIWAEDDPLAQHYDRDIRVFTH</sequence>
<keyword evidence="1" id="KW-0547">Nucleotide-binding</keyword>